<dbReference type="EMBL" id="WHVB01000018">
    <property type="protein sequence ID" value="KAF8473738.1"/>
    <property type="molecule type" value="Genomic_DNA"/>
</dbReference>
<reference evidence="1" key="1">
    <citation type="submission" date="2019-10" db="EMBL/GenBank/DDBJ databases">
        <authorList>
            <consortium name="DOE Joint Genome Institute"/>
            <person name="Kuo A."/>
            <person name="Miyauchi S."/>
            <person name="Kiss E."/>
            <person name="Drula E."/>
            <person name="Kohler A."/>
            <person name="Sanchez-Garcia M."/>
            <person name="Andreopoulos B."/>
            <person name="Barry K.W."/>
            <person name="Bonito G."/>
            <person name="Buee M."/>
            <person name="Carver A."/>
            <person name="Chen C."/>
            <person name="Cichocki N."/>
            <person name="Clum A."/>
            <person name="Culley D."/>
            <person name="Crous P.W."/>
            <person name="Fauchery L."/>
            <person name="Girlanda M."/>
            <person name="Hayes R."/>
            <person name="Keri Z."/>
            <person name="LaButti K."/>
            <person name="Lipzen A."/>
            <person name="Lombard V."/>
            <person name="Magnuson J."/>
            <person name="Maillard F."/>
            <person name="Morin E."/>
            <person name="Murat C."/>
            <person name="Nolan M."/>
            <person name="Ohm R."/>
            <person name="Pangilinan J."/>
            <person name="Pereira M."/>
            <person name="Perotto S."/>
            <person name="Peter M."/>
            <person name="Riley R."/>
            <person name="Sitrit Y."/>
            <person name="Stielow B."/>
            <person name="Szollosi G."/>
            <person name="Zifcakova L."/>
            <person name="Stursova M."/>
            <person name="Spatafora J.W."/>
            <person name="Tedersoo L."/>
            <person name="Vaario L.-M."/>
            <person name="Yamada A."/>
            <person name="Yan M."/>
            <person name="Wang P."/>
            <person name="Xu J."/>
            <person name="Bruns T."/>
            <person name="Baldrian P."/>
            <person name="Vilgalys R."/>
            <person name="Henrissat B."/>
            <person name="Grigoriev I.V."/>
            <person name="Hibbett D."/>
            <person name="Nagy L.G."/>
            <person name="Martin F.M."/>
        </authorList>
    </citation>
    <scope>NUCLEOTIDE SEQUENCE</scope>
    <source>
        <strain evidence="1">Prilba</strain>
    </source>
</reference>
<accession>A0A9P5MRC5</accession>
<proteinExistence type="predicted"/>
<evidence type="ECO:0000313" key="1">
    <source>
        <dbReference type="EMBL" id="KAF8473738.1"/>
    </source>
</evidence>
<organism evidence="1 2">
    <name type="scientific">Russula ochroleuca</name>
    <dbReference type="NCBI Taxonomy" id="152965"/>
    <lineage>
        <taxon>Eukaryota</taxon>
        <taxon>Fungi</taxon>
        <taxon>Dikarya</taxon>
        <taxon>Basidiomycota</taxon>
        <taxon>Agaricomycotina</taxon>
        <taxon>Agaricomycetes</taxon>
        <taxon>Russulales</taxon>
        <taxon>Russulaceae</taxon>
        <taxon>Russula</taxon>
    </lineage>
</organism>
<dbReference type="OrthoDB" id="3228141at2759"/>
<dbReference type="AlphaFoldDB" id="A0A9P5MRC5"/>
<dbReference type="Proteomes" id="UP000759537">
    <property type="component" value="Unassembled WGS sequence"/>
</dbReference>
<protein>
    <submittedName>
        <fullName evidence="1">Uncharacterized protein</fullName>
    </submittedName>
</protein>
<feature type="non-terminal residue" evidence="1">
    <location>
        <position position="1"/>
    </location>
</feature>
<name>A0A9P5MRC5_9AGAM</name>
<reference evidence="1" key="2">
    <citation type="journal article" date="2020" name="Nat. Commun.">
        <title>Large-scale genome sequencing of mycorrhizal fungi provides insights into the early evolution of symbiotic traits.</title>
        <authorList>
            <person name="Miyauchi S."/>
            <person name="Kiss E."/>
            <person name="Kuo A."/>
            <person name="Drula E."/>
            <person name="Kohler A."/>
            <person name="Sanchez-Garcia M."/>
            <person name="Morin E."/>
            <person name="Andreopoulos B."/>
            <person name="Barry K.W."/>
            <person name="Bonito G."/>
            <person name="Buee M."/>
            <person name="Carver A."/>
            <person name="Chen C."/>
            <person name="Cichocki N."/>
            <person name="Clum A."/>
            <person name="Culley D."/>
            <person name="Crous P.W."/>
            <person name="Fauchery L."/>
            <person name="Girlanda M."/>
            <person name="Hayes R.D."/>
            <person name="Keri Z."/>
            <person name="LaButti K."/>
            <person name="Lipzen A."/>
            <person name="Lombard V."/>
            <person name="Magnuson J."/>
            <person name="Maillard F."/>
            <person name="Murat C."/>
            <person name="Nolan M."/>
            <person name="Ohm R.A."/>
            <person name="Pangilinan J."/>
            <person name="Pereira M.F."/>
            <person name="Perotto S."/>
            <person name="Peter M."/>
            <person name="Pfister S."/>
            <person name="Riley R."/>
            <person name="Sitrit Y."/>
            <person name="Stielow J.B."/>
            <person name="Szollosi G."/>
            <person name="Zifcakova L."/>
            <person name="Stursova M."/>
            <person name="Spatafora J.W."/>
            <person name="Tedersoo L."/>
            <person name="Vaario L.M."/>
            <person name="Yamada A."/>
            <person name="Yan M."/>
            <person name="Wang P."/>
            <person name="Xu J."/>
            <person name="Bruns T."/>
            <person name="Baldrian P."/>
            <person name="Vilgalys R."/>
            <person name="Dunand C."/>
            <person name="Henrissat B."/>
            <person name="Grigoriev I.V."/>
            <person name="Hibbett D."/>
            <person name="Nagy L.G."/>
            <person name="Martin F.M."/>
        </authorList>
    </citation>
    <scope>NUCLEOTIDE SEQUENCE</scope>
    <source>
        <strain evidence="1">Prilba</strain>
    </source>
</reference>
<gene>
    <name evidence="1" type="ORF">DFH94DRAFT_600360</name>
</gene>
<keyword evidence="2" id="KW-1185">Reference proteome</keyword>
<evidence type="ECO:0000313" key="2">
    <source>
        <dbReference type="Proteomes" id="UP000759537"/>
    </source>
</evidence>
<comment type="caution">
    <text evidence="1">The sequence shown here is derived from an EMBL/GenBank/DDBJ whole genome shotgun (WGS) entry which is preliminary data.</text>
</comment>
<sequence length="154" mass="17410">PDMFRSYLCIDPGCFDDLVTVIQDDPVFHNNSNHAQMPVTEQLAIALYRFGHYRNASSTLKVALWAGVGFGTVLLVTNRILAALCPERFRKSALRWTSDVAKATAKAWVVEASCPQWADGWLMVDRMLVPLHIRPGFFGNVFYDHKSNYSMNVQ</sequence>
<feature type="non-terminal residue" evidence="1">
    <location>
        <position position="154"/>
    </location>
</feature>